<keyword evidence="11" id="KW-1185">Reference proteome</keyword>
<dbReference type="Pfam" id="PF00005">
    <property type="entry name" value="ABC_tran"/>
    <property type="match status" value="1"/>
</dbReference>
<name>A0A1M6NQ05_9CLOT</name>
<keyword evidence="7" id="KW-0029">Amino-acid transport</keyword>
<comment type="similarity">
    <text evidence="1">Belongs to the ABC transporter superfamily.</text>
</comment>
<dbReference type="OrthoDB" id="9804199at2"/>
<dbReference type="Pfam" id="PF09383">
    <property type="entry name" value="NIL"/>
    <property type="match status" value="1"/>
</dbReference>
<keyword evidence="6" id="KW-1278">Translocase</keyword>
<dbReference type="GO" id="GO:0006865">
    <property type="term" value="P:amino acid transport"/>
    <property type="evidence" value="ECO:0007669"/>
    <property type="project" value="UniProtKB-KW"/>
</dbReference>
<evidence type="ECO:0000256" key="7">
    <source>
        <dbReference type="ARBA" id="ARBA00022970"/>
    </source>
</evidence>
<evidence type="ECO:0000256" key="6">
    <source>
        <dbReference type="ARBA" id="ARBA00022967"/>
    </source>
</evidence>
<dbReference type="SMART" id="SM00382">
    <property type="entry name" value="AAA"/>
    <property type="match status" value="1"/>
</dbReference>
<dbReference type="PANTHER" id="PTHR43166:SF30">
    <property type="entry name" value="METHIONINE IMPORT ATP-BINDING PROTEIN METN"/>
    <property type="match status" value="1"/>
</dbReference>
<dbReference type="InterPro" id="IPR018449">
    <property type="entry name" value="NIL_domain"/>
</dbReference>
<dbReference type="RefSeq" id="WP_073012237.1">
    <property type="nucleotide sequence ID" value="NZ_FQZO01000012.1"/>
</dbReference>
<evidence type="ECO:0000256" key="5">
    <source>
        <dbReference type="ARBA" id="ARBA00022840"/>
    </source>
</evidence>
<accession>A0A1M6NQ05</accession>
<keyword evidence="3" id="KW-1003">Cell membrane</keyword>
<evidence type="ECO:0000256" key="3">
    <source>
        <dbReference type="ARBA" id="ARBA00022475"/>
    </source>
</evidence>
<keyword evidence="4" id="KW-0547">Nucleotide-binding</keyword>
<dbReference type="GO" id="GO:0005524">
    <property type="term" value="F:ATP binding"/>
    <property type="evidence" value="ECO:0007669"/>
    <property type="project" value="UniProtKB-KW"/>
</dbReference>
<dbReference type="FunFam" id="3.40.50.300:FF:000056">
    <property type="entry name" value="Cell division ATP-binding protein FtsE"/>
    <property type="match status" value="1"/>
</dbReference>
<dbReference type="EMBL" id="FQZO01000012">
    <property type="protein sequence ID" value="SHJ97652.1"/>
    <property type="molecule type" value="Genomic_DNA"/>
</dbReference>
<dbReference type="Gene3D" id="3.40.50.300">
    <property type="entry name" value="P-loop containing nucleotide triphosphate hydrolases"/>
    <property type="match status" value="1"/>
</dbReference>
<proteinExistence type="inferred from homology"/>
<sequence length="352" mass="39147">MIWIKNVKKVFNTKSNKVEALKGVNLHIKQGQIYGIIGYSGAGKSTLIRCINLLETPTSGEIVVNNKNLMELSPRELRKSREKIGMIFQHFNLMKNRNVFHNVAYPLKSNGVSKEDIYEKVLKLLSLVGLSDKASAYPSELSGGQKQRVAIARALANDPQVLLCDEATSALDPQTTKSILKLLKDINEKLNLTIVIITHQMEVVKEICHSAAVMEGGTIVEQGDVLEIFSNPKEKITKDIVSTVFNYDKIYEFLKEKEFITRLLEGEILAKISFLGANTGEAFISKLSRKFSVDASILFGNVEIIQNTPLGNLIVKFKGSKESIDKSLRYLTGNNISVEVIDHASMVSELFA</sequence>
<feature type="domain" description="ABC transporter" evidence="9">
    <location>
        <begin position="2"/>
        <end position="241"/>
    </location>
</feature>
<evidence type="ECO:0000313" key="10">
    <source>
        <dbReference type="EMBL" id="SHJ97652.1"/>
    </source>
</evidence>
<evidence type="ECO:0000313" key="11">
    <source>
        <dbReference type="Proteomes" id="UP000184080"/>
    </source>
</evidence>
<dbReference type="SUPFAM" id="SSF52540">
    <property type="entry name" value="P-loop containing nucleoside triphosphate hydrolases"/>
    <property type="match status" value="1"/>
</dbReference>
<dbReference type="Proteomes" id="UP000184080">
    <property type="component" value="Unassembled WGS sequence"/>
</dbReference>
<dbReference type="Gene3D" id="3.30.70.260">
    <property type="match status" value="1"/>
</dbReference>
<evidence type="ECO:0000256" key="2">
    <source>
        <dbReference type="ARBA" id="ARBA00022448"/>
    </source>
</evidence>
<dbReference type="PROSITE" id="PS00211">
    <property type="entry name" value="ABC_TRANSPORTER_1"/>
    <property type="match status" value="1"/>
</dbReference>
<keyword evidence="5 10" id="KW-0067">ATP-binding</keyword>
<reference evidence="10 11" key="1">
    <citation type="submission" date="2016-11" db="EMBL/GenBank/DDBJ databases">
        <authorList>
            <person name="Jaros S."/>
            <person name="Januszkiewicz K."/>
            <person name="Wedrychowicz H."/>
        </authorList>
    </citation>
    <scope>NUCLEOTIDE SEQUENCE [LARGE SCALE GENOMIC DNA]</scope>
    <source>
        <strain evidence="10 11">DSM 21864</strain>
    </source>
</reference>
<dbReference type="SUPFAM" id="SSF55021">
    <property type="entry name" value="ACT-like"/>
    <property type="match status" value="1"/>
</dbReference>
<dbReference type="AlphaFoldDB" id="A0A1M6NQ05"/>
<evidence type="ECO:0000256" key="1">
    <source>
        <dbReference type="ARBA" id="ARBA00005417"/>
    </source>
</evidence>
<dbReference type="InterPro" id="IPR041701">
    <property type="entry name" value="MetN_ABC"/>
</dbReference>
<evidence type="ECO:0000259" key="9">
    <source>
        <dbReference type="PROSITE" id="PS50893"/>
    </source>
</evidence>
<dbReference type="InterPro" id="IPR003439">
    <property type="entry name" value="ABC_transporter-like_ATP-bd"/>
</dbReference>
<protein>
    <submittedName>
        <fullName evidence="10">D-methionine transport system ATP-binding protein</fullName>
    </submittedName>
</protein>
<organism evidence="10 11">
    <name type="scientific">Clostridium amylolyticum</name>
    <dbReference type="NCBI Taxonomy" id="1121298"/>
    <lineage>
        <taxon>Bacteria</taxon>
        <taxon>Bacillati</taxon>
        <taxon>Bacillota</taxon>
        <taxon>Clostridia</taxon>
        <taxon>Eubacteriales</taxon>
        <taxon>Clostridiaceae</taxon>
        <taxon>Clostridium</taxon>
    </lineage>
</organism>
<dbReference type="InterPro" id="IPR003593">
    <property type="entry name" value="AAA+_ATPase"/>
</dbReference>
<dbReference type="GO" id="GO:0005886">
    <property type="term" value="C:plasma membrane"/>
    <property type="evidence" value="ECO:0007669"/>
    <property type="project" value="UniProtKB-ARBA"/>
</dbReference>
<dbReference type="PANTHER" id="PTHR43166">
    <property type="entry name" value="AMINO ACID IMPORT ATP-BINDING PROTEIN"/>
    <property type="match status" value="1"/>
</dbReference>
<dbReference type="InterPro" id="IPR050086">
    <property type="entry name" value="MetN_ABC_transporter-like"/>
</dbReference>
<evidence type="ECO:0000256" key="4">
    <source>
        <dbReference type="ARBA" id="ARBA00022741"/>
    </source>
</evidence>
<dbReference type="SMART" id="SM00930">
    <property type="entry name" value="NIL"/>
    <property type="match status" value="1"/>
</dbReference>
<keyword evidence="8" id="KW-0472">Membrane</keyword>
<keyword evidence="2" id="KW-0813">Transport</keyword>
<dbReference type="InterPro" id="IPR017871">
    <property type="entry name" value="ABC_transporter-like_CS"/>
</dbReference>
<gene>
    <name evidence="10" type="ORF">SAMN05444401_0267</name>
</gene>
<dbReference type="InterPro" id="IPR027417">
    <property type="entry name" value="P-loop_NTPase"/>
</dbReference>
<evidence type="ECO:0000256" key="8">
    <source>
        <dbReference type="ARBA" id="ARBA00023136"/>
    </source>
</evidence>
<dbReference type="CDD" id="cd03258">
    <property type="entry name" value="ABC_MetN_methionine_transporter"/>
    <property type="match status" value="1"/>
</dbReference>
<dbReference type="InterPro" id="IPR045865">
    <property type="entry name" value="ACT-like_dom_sf"/>
</dbReference>
<dbReference type="PROSITE" id="PS50893">
    <property type="entry name" value="ABC_TRANSPORTER_2"/>
    <property type="match status" value="1"/>
</dbReference>
<dbReference type="GO" id="GO:0016887">
    <property type="term" value="F:ATP hydrolysis activity"/>
    <property type="evidence" value="ECO:0007669"/>
    <property type="project" value="InterPro"/>
</dbReference>
<dbReference type="STRING" id="1121298.SAMN05444401_0267"/>